<dbReference type="PIRSF" id="PIRSF002603">
    <property type="entry name" value="TEF"/>
    <property type="match status" value="1"/>
</dbReference>
<dbReference type="InterPro" id="IPR041086">
    <property type="entry name" value="YBD"/>
</dbReference>
<dbReference type="AlphaFoldDB" id="G1L1E0"/>
<evidence type="ECO:0000256" key="3">
    <source>
        <dbReference type="ARBA" id="ARBA00023125"/>
    </source>
</evidence>
<dbReference type="STRING" id="9646.ENSAMEP00000000693"/>
<evidence type="ECO:0000256" key="5">
    <source>
        <dbReference type="ARBA" id="ARBA00023242"/>
    </source>
</evidence>
<keyword evidence="4 6" id="KW-0804">Transcription</keyword>
<dbReference type="Pfam" id="PF17725">
    <property type="entry name" value="YBD"/>
    <property type="match status" value="1"/>
</dbReference>
<proteinExistence type="predicted"/>
<dbReference type="GO" id="GO:0048568">
    <property type="term" value="P:embryonic organ development"/>
    <property type="evidence" value="ECO:0007669"/>
    <property type="project" value="TreeGrafter"/>
</dbReference>
<dbReference type="InterPro" id="IPR050937">
    <property type="entry name" value="TEC1_TEAD_TF"/>
</dbReference>
<dbReference type="PROSITE" id="PS00554">
    <property type="entry name" value="TEA_1"/>
    <property type="match status" value="1"/>
</dbReference>
<dbReference type="GeneTree" id="ENSGT00950000182956"/>
<dbReference type="InterPro" id="IPR000818">
    <property type="entry name" value="TEA/ATTS_dom"/>
</dbReference>
<dbReference type="GO" id="GO:0005634">
    <property type="term" value="C:nucleus"/>
    <property type="evidence" value="ECO:0007669"/>
    <property type="project" value="UniProtKB-SubCell"/>
</dbReference>
<evidence type="ECO:0000256" key="1">
    <source>
        <dbReference type="ARBA" id="ARBA00004123"/>
    </source>
</evidence>
<reference evidence="9" key="2">
    <citation type="submission" date="2025-08" db="UniProtKB">
        <authorList>
            <consortium name="Ensembl"/>
        </authorList>
    </citation>
    <scope>IDENTIFICATION</scope>
</reference>
<dbReference type="Ensembl" id="ENSAMET00000000717.2">
    <property type="protein sequence ID" value="ENSAMEP00000000693.2"/>
    <property type="gene ID" value="ENSAMEG00000000624.2"/>
</dbReference>
<dbReference type="eggNOG" id="KOG3841">
    <property type="taxonomic scope" value="Eukaryota"/>
</dbReference>
<dbReference type="GO" id="GO:0000981">
    <property type="term" value="F:DNA-binding transcription factor activity, RNA polymerase II-specific"/>
    <property type="evidence" value="ECO:0007669"/>
    <property type="project" value="TreeGrafter"/>
</dbReference>
<keyword evidence="10" id="KW-1185">Reference proteome</keyword>
<evidence type="ECO:0000256" key="7">
    <source>
        <dbReference type="PROSITE-ProRule" id="PRU00505"/>
    </source>
</evidence>
<feature type="DNA-binding region" description="TEA" evidence="7">
    <location>
        <begin position="104"/>
        <end position="179"/>
    </location>
</feature>
<evidence type="ECO:0000313" key="9">
    <source>
        <dbReference type="Ensembl" id="ENSAMEP00000000693.2"/>
    </source>
</evidence>
<evidence type="ECO:0000256" key="6">
    <source>
        <dbReference type="PIRNR" id="PIRNR002603"/>
    </source>
</evidence>
<keyword evidence="2 6" id="KW-0805">Transcription regulation</keyword>
<organism evidence="9 10">
    <name type="scientific">Ailuropoda melanoleuca</name>
    <name type="common">Giant panda</name>
    <dbReference type="NCBI Taxonomy" id="9646"/>
    <lineage>
        <taxon>Eukaryota</taxon>
        <taxon>Metazoa</taxon>
        <taxon>Chordata</taxon>
        <taxon>Craniata</taxon>
        <taxon>Vertebrata</taxon>
        <taxon>Euteleostomi</taxon>
        <taxon>Mammalia</taxon>
        <taxon>Eutheria</taxon>
        <taxon>Laurasiatheria</taxon>
        <taxon>Carnivora</taxon>
        <taxon>Caniformia</taxon>
        <taxon>Ursidae</taxon>
        <taxon>Ailuropoda</taxon>
    </lineage>
</organism>
<reference evidence="9" key="3">
    <citation type="submission" date="2025-09" db="UniProtKB">
        <authorList>
            <consortium name="Ensembl"/>
        </authorList>
    </citation>
    <scope>IDENTIFICATION</scope>
</reference>
<dbReference type="GO" id="GO:0000978">
    <property type="term" value="F:RNA polymerase II cis-regulatory region sequence-specific DNA binding"/>
    <property type="evidence" value="ECO:0007669"/>
    <property type="project" value="TreeGrafter"/>
</dbReference>
<dbReference type="InterPro" id="IPR027253">
    <property type="entry name" value="TEF-5"/>
</dbReference>
<reference evidence="9 10" key="1">
    <citation type="journal article" date="2010" name="Nature">
        <title>The sequence and de novo assembly of the giant panda genome.</title>
        <authorList>
            <person name="Li R."/>
            <person name="Fan W."/>
            <person name="Tian G."/>
            <person name="Zhu H."/>
            <person name="He L."/>
            <person name="Cai J."/>
            <person name="Huang Q."/>
            <person name="Cai Q."/>
            <person name="Li B."/>
            <person name="Bai Y."/>
            <person name="Zhang Z."/>
            <person name="Zhang Y."/>
            <person name="Wang W."/>
            <person name="Li J."/>
            <person name="Wei F."/>
            <person name="Li H."/>
            <person name="Jian M."/>
            <person name="Li J."/>
            <person name="Zhang Z."/>
            <person name="Nielsen R."/>
            <person name="Li D."/>
            <person name="Gu W."/>
            <person name="Yang Z."/>
            <person name="Xuan Z."/>
            <person name="Ryder O.A."/>
            <person name="Leung F.C."/>
            <person name="Zhou Y."/>
            <person name="Cao J."/>
            <person name="Sun X."/>
            <person name="Fu Y."/>
            <person name="Fang X."/>
            <person name="Guo X."/>
            <person name="Wang B."/>
            <person name="Hou R."/>
            <person name="Shen F."/>
            <person name="Mu B."/>
            <person name="Ni P."/>
            <person name="Lin R."/>
            <person name="Qian W."/>
            <person name="Wang G."/>
            <person name="Yu C."/>
            <person name="Nie W."/>
            <person name="Wang J."/>
            <person name="Wu Z."/>
            <person name="Liang H."/>
            <person name="Min J."/>
            <person name="Wu Q."/>
            <person name="Cheng S."/>
            <person name="Ruan J."/>
            <person name="Wang M."/>
            <person name="Shi Z."/>
            <person name="Wen M."/>
            <person name="Liu B."/>
            <person name="Ren X."/>
            <person name="Zheng H."/>
            <person name="Dong D."/>
            <person name="Cook K."/>
            <person name="Shan G."/>
            <person name="Zhang H."/>
            <person name="Kosiol C."/>
            <person name="Xie X."/>
            <person name="Lu Z."/>
            <person name="Zheng H."/>
            <person name="Li Y."/>
            <person name="Steiner C.C."/>
            <person name="Lam T.T."/>
            <person name="Lin S."/>
            <person name="Zhang Q."/>
            <person name="Li G."/>
            <person name="Tian J."/>
            <person name="Gong T."/>
            <person name="Liu H."/>
            <person name="Zhang D."/>
            <person name="Fang L."/>
            <person name="Ye C."/>
            <person name="Zhang J."/>
            <person name="Hu W."/>
            <person name="Xu A."/>
            <person name="Ren Y."/>
            <person name="Zhang G."/>
            <person name="Bruford M.W."/>
            <person name="Li Q."/>
            <person name="Ma L."/>
            <person name="Guo Y."/>
            <person name="An N."/>
            <person name="Hu Y."/>
            <person name="Zheng Y."/>
            <person name="Shi Y."/>
            <person name="Li Z."/>
            <person name="Liu Q."/>
            <person name="Chen Y."/>
            <person name="Zhao J."/>
            <person name="Qu N."/>
            <person name="Zhao S."/>
            <person name="Tian F."/>
            <person name="Wang X."/>
            <person name="Wang H."/>
            <person name="Xu L."/>
            <person name="Liu X."/>
            <person name="Vinar T."/>
            <person name="Wang Y."/>
            <person name="Lam T.W."/>
            <person name="Yiu S.M."/>
            <person name="Liu S."/>
            <person name="Zhang H."/>
            <person name="Li D."/>
            <person name="Huang Y."/>
            <person name="Wang X."/>
            <person name="Yang G."/>
            <person name="Jiang Z."/>
            <person name="Wang J."/>
            <person name="Qin N."/>
            <person name="Li L."/>
            <person name="Li J."/>
            <person name="Bolund L."/>
            <person name="Kristiansen K."/>
            <person name="Wong G.K."/>
            <person name="Olson M."/>
            <person name="Zhang X."/>
            <person name="Li S."/>
            <person name="Yang H."/>
            <person name="Wang J."/>
            <person name="Wang J."/>
        </authorList>
    </citation>
    <scope>NUCLEOTIDE SEQUENCE [LARGE SCALE GENOMIC DNA]</scope>
</reference>
<protein>
    <recommendedName>
        <fullName evidence="6">Transcriptional enhancer factor TEF-5</fullName>
    </recommendedName>
</protein>
<comment type="function">
    <text evidence="6">Transcription factor which plays a key role in the Hippo signaling pathway, a pathway involved in organ size control and tumor suppression by restricting proliferation and promoting apoptosis.</text>
</comment>
<dbReference type="PANTHER" id="PTHR11834">
    <property type="entry name" value="TRANSCRIPTIONAL ENHANCER FACTOR TEF RELATED"/>
    <property type="match status" value="1"/>
</dbReference>
<dbReference type="PROSITE" id="PS51088">
    <property type="entry name" value="TEA_2"/>
    <property type="match status" value="1"/>
</dbReference>
<sequence length="506" mass="55322">MLTLKDSERASCMGRKEVLLRLGVGLGVCGPAVLLPCGHTGPCLSAGKPVGPPDLVSPSPLPPCCPLLTPPSTSSPPQVLGLPATPNLPCVFLLGGGWSEGGAEGTEEQRRGRGCVSQLGGGVCSHPLPPLANSSFFSHPNPGRNELIARYIKLRTGKTRTRKQVSSHIQVLARKKVREYQVGIKDQVSKDKALQSMASMSSAQIVSASVLQNKFSPPSPLPQAVFSTSSRFWSSPPLLGQQPGPSQDIKPFAQPAYPIQPPLPPALSSYEPLTPLPPAAASVPVWQDRTIASSRLRLLEYSAFMEVQRDPDTYSKHLFVHIGQTNPAFSDPPLEAVDVRQIYDKFPEKKGGLKELYEKGPPNAFFLVKFWADLNSTIQEGPGAFYGVSSQYSSADSMTISVSTKVCSFGKQVVEKVETEYARLENGRFVYRIHRSPMCEYMINFIHKLKHLPEKYMMNSVLENFTILQVVTSRDSQETLLVIAFVFEVSTSEHGAQHHVYKLVKD</sequence>
<dbReference type="Gene3D" id="2.70.50.80">
    <property type="match status" value="1"/>
</dbReference>
<dbReference type="InterPro" id="IPR038096">
    <property type="entry name" value="TEA/ATTS_sf"/>
</dbReference>
<evidence type="ECO:0000256" key="2">
    <source>
        <dbReference type="ARBA" id="ARBA00023015"/>
    </source>
</evidence>
<dbReference type="GO" id="GO:0005667">
    <property type="term" value="C:transcription regulator complex"/>
    <property type="evidence" value="ECO:0007669"/>
    <property type="project" value="TreeGrafter"/>
</dbReference>
<dbReference type="FunFam" id="2.70.50.80:FF:000001">
    <property type="entry name" value="Transcriptional enhancer factor TEF-1, putative"/>
    <property type="match status" value="1"/>
</dbReference>
<dbReference type="Gene3D" id="6.10.20.40">
    <property type="entry name" value="TEA/ATTS domain"/>
    <property type="match status" value="1"/>
</dbReference>
<dbReference type="GO" id="GO:0035329">
    <property type="term" value="P:hippo signaling"/>
    <property type="evidence" value="ECO:0007669"/>
    <property type="project" value="UniProtKB-UniRule"/>
</dbReference>
<keyword evidence="3 6" id="KW-0238">DNA-binding</keyword>
<gene>
    <name evidence="9" type="primary">LOC100466223</name>
</gene>
<evidence type="ECO:0000256" key="4">
    <source>
        <dbReference type="ARBA" id="ARBA00023163"/>
    </source>
</evidence>
<feature type="domain" description="TEA" evidence="8">
    <location>
        <begin position="104"/>
        <end position="179"/>
    </location>
</feature>
<dbReference type="InterPro" id="IPR016361">
    <property type="entry name" value="TEF_metazoa"/>
</dbReference>
<keyword evidence="5 6" id="KW-0539">Nucleus</keyword>
<dbReference type="PANTHER" id="PTHR11834:SF7">
    <property type="entry name" value="TRANSCRIPTIONAL ENHANCER FACTOR TEF-5"/>
    <property type="match status" value="1"/>
</dbReference>
<dbReference type="Pfam" id="PF01285">
    <property type="entry name" value="TEA"/>
    <property type="match status" value="1"/>
</dbReference>
<dbReference type="GO" id="GO:0045944">
    <property type="term" value="P:positive regulation of transcription by RNA polymerase II"/>
    <property type="evidence" value="ECO:0007669"/>
    <property type="project" value="InterPro"/>
</dbReference>
<name>G1L1E0_AILME</name>
<comment type="subcellular location">
    <subcellularLocation>
        <location evidence="1 6">Nucleus</location>
    </subcellularLocation>
</comment>
<dbReference type="PIRSF" id="PIRSF500720">
    <property type="entry name" value="TEF-5"/>
    <property type="match status" value="1"/>
</dbReference>
<dbReference type="Proteomes" id="UP000008912">
    <property type="component" value="Unassembled WGS sequence"/>
</dbReference>
<dbReference type="SMART" id="SM00426">
    <property type="entry name" value="TEA"/>
    <property type="match status" value="1"/>
</dbReference>
<evidence type="ECO:0000259" key="8">
    <source>
        <dbReference type="PROSITE" id="PS51088"/>
    </source>
</evidence>
<dbReference type="PRINTS" id="PR00065">
    <property type="entry name" value="TEADOMAIN"/>
</dbReference>
<evidence type="ECO:0000313" key="10">
    <source>
        <dbReference type="Proteomes" id="UP000008912"/>
    </source>
</evidence>
<accession>G1L1E0</accession>
<dbReference type="HOGENOM" id="CLU_012515_0_1_1"/>